<dbReference type="EMBL" id="CAEZSF010000022">
    <property type="protein sequence ID" value="CAB4531608.1"/>
    <property type="molecule type" value="Genomic_DNA"/>
</dbReference>
<keyword evidence="2" id="KW-0560">Oxidoreductase</keyword>
<keyword evidence="3" id="KW-0520">NAD</keyword>
<dbReference type="PRINTS" id="PR00081">
    <property type="entry name" value="GDHRDH"/>
</dbReference>
<dbReference type="PANTHER" id="PTHR24321">
    <property type="entry name" value="DEHYDROGENASES, SHORT CHAIN"/>
    <property type="match status" value="1"/>
</dbReference>
<evidence type="ECO:0000256" key="1">
    <source>
        <dbReference type="ARBA" id="ARBA00006484"/>
    </source>
</evidence>
<dbReference type="InterPro" id="IPR020904">
    <property type="entry name" value="Sc_DH/Rdtase_CS"/>
</dbReference>
<dbReference type="NCBIfam" id="TIGR03971">
    <property type="entry name" value="SDR_subfam_1"/>
    <property type="match status" value="1"/>
</dbReference>
<dbReference type="AlphaFoldDB" id="A0A6J6AZ72"/>
<dbReference type="Pfam" id="PF00106">
    <property type="entry name" value="adh_short"/>
    <property type="match status" value="1"/>
</dbReference>
<evidence type="ECO:0000256" key="2">
    <source>
        <dbReference type="ARBA" id="ARBA00023002"/>
    </source>
</evidence>
<dbReference type="PANTHER" id="PTHR24321:SF8">
    <property type="entry name" value="ESTRADIOL 17-BETA-DEHYDROGENASE 8-RELATED"/>
    <property type="match status" value="1"/>
</dbReference>
<accession>A0A6J6AZ72</accession>
<dbReference type="NCBIfam" id="NF009467">
    <property type="entry name" value="PRK12826.1-3"/>
    <property type="match status" value="1"/>
</dbReference>
<dbReference type="FunFam" id="3.40.50.720:FF:000084">
    <property type="entry name" value="Short-chain dehydrogenase reductase"/>
    <property type="match status" value="1"/>
</dbReference>
<sequence length="280" mass="30313">MSERPRRFEGKVVFITGVARGQGRSHAVRFAQEGAKIIGVDVCTDLPECYYPLATEADLAETVKLVESAGGAMHAEVGDVRDLTRLREVVNAGHERFGRLDVIVANAGTYSPNPTQFLTSEQWDETIGINLTGVFNTVRAGMKKIIQQNEGGAIVMTSSTAGLKGFYGCPAYNAAKHGVVGFMRSLALEVAPNQIRVNTIHPTSVATPMIQNDLFPKLVRMDLDNPTVADAGEFLRPQQPMDIPWVEPGDISDALLWLCSDEARYVTGVTLPVDAGALLK</sequence>
<evidence type="ECO:0000256" key="3">
    <source>
        <dbReference type="ARBA" id="ARBA00023027"/>
    </source>
</evidence>
<dbReference type="EMBL" id="CAEZYU010000107">
    <property type="protein sequence ID" value="CAB4755452.1"/>
    <property type="molecule type" value="Genomic_DNA"/>
</dbReference>
<dbReference type="PRINTS" id="PR00080">
    <property type="entry name" value="SDRFAMILY"/>
</dbReference>
<evidence type="ECO:0000313" key="6">
    <source>
        <dbReference type="EMBL" id="CAB4914916.1"/>
    </source>
</evidence>
<dbReference type="GO" id="GO:0016491">
    <property type="term" value="F:oxidoreductase activity"/>
    <property type="evidence" value="ECO:0007669"/>
    <property type="project" value="UniProtKB-KW"/>
</dbReference>
<evidence type="ECO:0000313" key="4">
    <source>
        <dbReference type="EMBL" id="CAB4531608.1"/>
    </source>
</evidence>
<dbReference type="SUPFAM" id="SSF51735">
    <property type="entry name" value="NAD(P)-binding Rossmann-fold domains"/>
    <property type="match status" value="1"/>
</dbReference>
<dbReference type="InterPro" id="IPR002347">
    <property type="entry name" value="SDR_fam"/>
</dbReference>
<protein>
    <submittedName>
        <fullName evidence="4">Unannotated protein</fullName>
    </submittedName>
</protein>
<proteinExistence type="inferred from homology"/>
<reference evidence="4" key="1">
    <citation type="submission" date="2020-05" db="EMBL/GenBank/DDBJ databases">
        <authorList>
            <person name="Chiriac C."/>
            <person name="Salcher M."/>
            <person name="Ghai R."/>
            <person name="Kavagutti S V."/>
        </authorList>
    </citation>
    <scope>NUCLEOTIDE SEQUENCE</scope>
</reference>
<dbReference type="InterPro" id="IPR036291">
    <property type="entry name" value="NAD(P)-bd_dom_sf"/>
</dbReference>
<dbReference type="CDD" id="cd05233">
    <property type="entry name" value="SDR_c"/>
    <property type="match status" value="1"/>
</dbReference>
<dbReference type="Gene3D" id="3.40.50.720">
    <property type="entry name" value="NAD(P)-binding Rossmann-like Domain"/>
    <property type="match status" value="1"/>
</dbReference>
<organism evidence="4">
    <name type="scientific">freshwater metagenome</name>
    <dbReference type="NCBI Taxonomy" id="449393"/>
    <lineage>
        <taxon>unclassified sequences</taxon>
        <taxon>metagenomes</taxon>
        <taxon>ecological metagenomes</taxon>
    </lineage>
</organism>
<dbReference type="EMBL" id="CAFBMG010000174">
    <property type="protein sequence ID" value="CAB4914916.1"/>
    <property type="molecule type" value="Genomic_DNA"/>
</dbReference>
<name>A0A6J6AZ72_9ZZZZ</name>
<comment type="similarity">
    <text evidence="1">Belongs to the short-chain dehydrogenases/reductases (SDR) family.</text>
</comment>
<dbReference type="InterPro" id="IPR023985">
    <property type="entry name" value="SDR_subfam_1"/>
</dbReference>
<dbReference type="PROSITE" id="PS00061">
    <property type="entry name" value="ADH_SHORT"/>
    <property type="match status" value="1"/>
</dbReference>
<gene>
    <name evidence="4" type="ORF">UFOPK1358_00397</name>
    <name evidence="5" type="ORF">UFOPK2766_01883</name>
    <name evidence="6" type="ORF">UFOPK3519_01641</name>
</gene>
<evidence type="ECO:0000313" key="5">
    <source>
        <dbReference type="EMBL" id="CAB4755452.1"/>
    </source>
</evidence>